<evidence type="ECO:0000313" key="6">
    <source>
        <dbReference type="Proteomes" id="UP000634667"/>
    </source>
</evidence>
<keyword evidence="1 2" id="KW-0238">DNA-binding</keyword>
<comment type="caution">
    <text evidence="5">The sequence shown here is derived from an EMBL/GenBank/DDBJ whole genome shotgun (WGS) entry which is preliminary data.</text>
</comment>
<name>A0ABQ2WLM2_9ALTE</name>
<keyword evidence="3" id="KW-0472">Membrane</keyword>
<feature type="transmembrane region" description="Helical" evidence="3">
    <location>
        <begin position="168"/>
        <end position="194"/>
    </location>
</feature>
<accession>A0ABQ2WLM2</accession>
<evidence type="ECO:0000313" key="5">
    <source>
        <dbReference type="EMBL" id="GGW61473.1"/>
    </source>
</evidence>
<feature type="DNA-binding region" description="OmpR/PhoB-type" evidence="2">
    <location>
        <begin position="3"/>
        <end position="101"/>
    </location>
</feature>
<feature type="transmembrane region" description="Helical" evidence="3">
    <location>
        <begin position="326"/>
        <end position="346"/>
    </location>
</feature>
<feature type="transmembrane region" description="Helical" evidence="3">
    <location>
        <begin position="239"/>
        <end position="261"/>
    </location>
</feature>
<dbReference type="InterPro" id="IPR036388">
    <property type="entry name" value="WH-like_DNA-bd_sf"/>
</dbReference>
<dbReference type="InterPro" id="IPR016032">
    <property type="entry name" value="Sig_transdc_resp-reg_C-effctor"/>
</dbReference>
<dbReference type="Pfam" id="PF00486">
    <property type="entry name" value="Trans_reg_C"/>
    <property type="match status" value="1"/>
</dbReference>
<feature type="transmembrane region" description="Helical" evidence="3">
    <location>
        <begin position="206"/>
        <end position="227"/>
    </location>
</feature>
<feature type="domain" description="OmpR/PhoB-type" evidence="4">
    <location>
        <begin position="3"/>
        <end position="101"/>
    </location>
</feature>
<dbReference type="Gene3D" id="1.10.10.10">
    <property type="entry name" value="Winged helix-like DNA-binding domain superfamily/Winged helix DNA-binding domain"/>
    <property type="match status" value="1"/>
</dbReference>
<dbReference type="EMBL" id="BMYR01000006">
    <property type="protein sequence ID" value="GGW61473.1"/>
    <property type="molecule type" value="Genomic_DNA"/>
</dbReference>
<keyword evidence="3" id="KW-1133">Transmembrane helix</keyword>
<dbReference type="Proteomes" id="UP000634667">
    <property type="component" value="Unassembled WGS sequence"/>
</dbReference>
<sequence>MDRLRFKFEHFELAPEQRQLFQSRQLVELNSRYFDALLLMLQHAGKLVTKQQFFDQVWPGIVVSDEALTQCIRTLRRLLNDSATKPHFIETVPKHGYRFIAPVAMITSSLTPETDTPLITNKNTVISQSLFWQYLGSGIGGAICAGVLGGILYGMLAMLLAPSVNTQTLSLCLVTTCITLLLAMLAGAAITAAISAVRIHFPNQPYPIVFAGMVGGLVIGGFANLLFSEMLTLFFAGSPSHLTGAPEGAIIGGATALGVIASKHRKSTAFLHLVWPGLLAGGGIYLTGGNLLAGSLMQLASEFRDAPFGQLLQPALFLQNEHLTSILFVCTLAEAILFIAGVLLGLRHLNNILSQTIN</sequence>
<evidence type="ECO:0000256" key="3">
    <source>
        <dbReference type="SAM" id="Phobius"/>
    </source>
</evidence>
<organism evidence="5 6">
    <name type="scientific">Alishewanella tabrizica</name>
    <dbReference type="NCBI Taxonomy" id="671278"/>
    <lineage>
        <taxon>Bacteria</taxon>
        <taxon>Pseudomonadati</taxon>
        <taxon>Pseudomonadota</taxon>
        <taxon>Gammaproteobacteria</taxon>
        <taxon>Alteromonadales</taxon>
        <taxon>Alteromonadaceae</taxon>
        <taxon>Alishewanella</taxon>
    </lineage>
</organism>
<protein>
    <recommendedName>
        <fullName evidence="4">OmpR/PhoB-type domain-containing protein</fullName>
    </recommendedName>
</protein>
<proteinExistence type="predicted"/>
<dbReference type="SMART" id="SM00862">
    <property type="entry name" value="Trans_reg_C"/>
    <property type="match status" value="1"/>
</dbReference>
<reference evidence="6" key="1">
    <citation type="journal article" date="2019" name="Int. J. Syst. Evol. Microbiol.">
        <title>The Global Catalogue of Microorganisms (GCM) 10K type strain sequencing project: providing services to taxonomists for standard genome sequencing and annotation.</title>
        <authorList>
            <consortium name="The Broad Institute Genomics Platform"/>
            <consortium name="The Broad Institute Genome Sequencing Center for Infectious Disease"/>
            <person name="Wu L."/>
            <person name="Ma J."/>
        </authorList>
    </citation>
    <scope>NUCLEOTIDE SEQUENCE [LARGE SCALE GENOMIC DNA]</scope>
    <source>
        <strain evidence="6">KCTC 23723</strain>
    </source>
</reference>
<dbReference type="CDD" id="cd00383">
    <property type="entry name" value="trans_reg_C"/>
    <property type="match status" value="1"/>
</dbReference>
<gene>
    <name evidence="5" type="ORF">GCM10008111_17070</name>
</gene>
<dbReference type="InterPro" id="IPR001867">
    <property type="entry name" value="OmpR/PhoB-type_DNA-bd"/>
</dbReference>
<evidence type="ECO:0000259" key="4">
    <source>
        <dbReference type="PROSITE" id="PS51755"/>
    </source>
</evidence>
<dbReference type="RefSeq" id="WP_189482499.1">
    <property type="nucleotide sequence ID" value="NZ_BMYR01000006.1"/>
</dbReference>
<dbReference type="SUPFAM" id="SSF46894">
    <property type="entry name" value="C-terminal effector domain of the bipartite response regulators"/>
    <property type="match status" value="1"/>
</dbReference>
<keyword evidence="6" id="KW-1185">Reference proteome</keyword>
<evidence type="ECO:0000256" key="1">
    <source>
        <dbReference type="ARBA" id="ARBA00023125"/>
    </source>
</evidence>
<feature type="transmembrane region" description="Helical" evidence="3">
    <location>
        <begin position="273"/>
        <end position="293"/>
    </location>
</feature>
<dbReference type="PROSITE" id="PS51755">
    <property type="entry name" value="OMPR_PHOB"/>
    <property type="match status" value="1"/>
</dbReference>
<evidence type="ECO:0000256" key="2">
    <source>
        <dbReference type="PROSITE-ProRule" id="PRU01091"/>
    </source>
</evidence>
<feature type="transmembrane region" description="Helical" evidence="3">
    <location>
        <begin position="131"/>
        <end position="156"/>
    </location>
</feature>
<keyword evidence="3" id="KW-0812">Transmembrane</keyword>